<evidence type="ECO:0000313" key="8">
    <source>
        <dbReference type="Proteomes" id="UP001501705"/>
    </source>
</evidence>
<proteinExistence type="predicted"/>
<keyword evidence="8" id="KW-1185">Reference proteome</keyword>
<dbReference type="InterPro" id="IPR002252">
    <property type="entry name" value="Glyco_hydro_36"/>
</dbReference>
<dbReference type="InterPro" id="IPR013780">
    <property type="entry name" value="Glyco_hydro_b"/>
</dbReference>
<dbReference type="Gene3D" id="3.20.20.70">
    <property type="entry name" value="Aldolase class I"/>
    <property type="match status" value="1"/>
</dbReference>
<dbReference type="Pfam" id="PF16875">
    <property type="entry name" value="Glyco_hydro_36N"/>
    <property type="match status" value="1"/>
</dbReference>
<feature type="domain" description="Glycosyl hydrolase family 36 C-terminal" evidence="5">
    <location>
        <begin position="648"/>
        <end position="726"/>
    </location>
</feature>
<dbReference type="InterPro" id="IPR050985">
    <property type="entry name" value="Alpha-glycosidase_related"/>
</dbReference>
<evidence type="ECO:0000313" key="7">
    <source>
        <dbReference type="EMBL" id="GAA1591675.1"/>
    </source>
</evidence>
<dbReference type="Pfam" id="PF02065">
    <property type="entry name" value="Melibiase"/>
    <property type="match status" value="1"/>
</dbReference>
<dbReference type="Gene3D" id="2.60.40.1180">
    <property type="entry name" value="Golgi alpha-mannosidase II"/>
    <property type="match status" value="1"/>
</dbReference>
<dbReference type="PANTHER" id="PTHR43053:SF3">
    <property type="entry name" value="ALPHA-GALACTOSIDASE C-RELATED"/>
    <property type="match status" value="1"/>
</dbReference>
<dbReference type="PANTHER" id="PTHR43053">
    <property type="entry name" value="GLYCOSIDASE FAMILY 31"/>
    <property type="match status" value="1"/>
</dbReference>
<keyword evidence="3" id="KW-0378">Hydrolase</keyword>
<dbReference type="Gene3D" id="2.70.98.60">
    <property type="entry name" value="alpha-galactosidase from lactobacil brevis"/>
    <property type="match status" value="1"/>
</dbReference>
<organism evidence="7 8">
    <name type="scientific">Kribbella hippodromi</name>
    <dbReference type="NCBI Taxonomy" id="434347"/>
    <lineage>
        <taxon>Bacteria</taxon>
        <taxon>Bacillati</taxon>
        <taxon>Actinomycetota</taxon>
        <taxon>Actinomycetes</taxon>
        <taxon>Propionibacteriales</taxon>
        <taxon>Kribbellaceae</taxon>
        <taxon>Kribbella</taxon>
    </lineage>
</organism>
<evidence type="ECO:0000259" key="5">
    <source>
        <dbReference type="Pfam" id="PF16874"/>
    </source>
</evidence>
<dbReference type="CDD" id="cd14791">
    <property type="entry name" value="GH36"/>
    <property type="match status" value="1"/>
</dbReference>
<accession>A0ABN2DZP1</accession>
<comment type="catalytic activity">
    <reaction evidence="1">
        <text>Hydrolysis of terminal, non-reducing alpha-D-galactose residues in alpha-D-galactosides, including galactose oligosaccharides, galactomannans and galactolipids.</text>
        <dbReference type="EC" id="3.2.1.22"/>
    </reaction>
</comment>
<comment type="caution">
    <text evidence="7">The sequence shown here is derived from an EMBL/GenBank/DDBJ whole genome shotgun (WGS) entry which is preliminary data.</text>
</comment>
<dbReference type="InterPro" id="IPR017853">
    <property type="entry name" value="GH"/>
</dbReference>
<evidence type="ECO:0000256" key="3">
    <source>
        <dbReference type="ARBA" id="ARBA00022801"/>
    </source>
</evidence>
<feature type="domain" description="Glycosyl hydrolase family 36 N-terminal" evidence="6">
    <location>
        <begin position="22"/>
        <end position="289"/>
    </location>
</feature>
<dbReference type="Proteomes" id="UP001501705">
    <property type="component" value="Unassembled WGS sequence"/>
</dbReference>
<dbReference type="SUPFAM" id="SSF51445">
    <property type="entry name" value="(Trans)glycosidases"/>
    <property type="match status" value="1"/>
</dbReference>
<dbReference type="EMBL" id="BAAAPH010000019">
    <property type="protein sequence ID" value="GAA1591675.1"/>
    <property type="molecule type" value="Genomic_DNA"/>
</dbReference>
<keyword evidence="4" id="KW-0326">Glycosidase</keyword>
<dbReference type="InterPro" id="IPR013785">
    <property type="entry name" value="Aldolase_TIM"/>
</dbReference>
<protein>
    <recommendedName>
        <fullName evidence="2">alpha-galactosidase</fullName>
        <ecNumber evidence="2">3.2.1.22</ecNumber>
    </recommendedName>
</protein>
<dbReference type="Pfam" id="PF16874">
    <property type="entry name" value="Glyco_hydro_36C"/>
    <property type="match status" value="1"/>
</dbReference>
<dbReference type="RefSeq" id="WP_344237783.1">
    <property type="nucleotide sequence ID" value="NZ_BAAAPH010000019.1"/>
</dbReference>
<evidence type="ECO:0000259" key="6">
    <source>
        <dbReference type="Pfam" id="PF16875"/>
    </source>
</evidence>
<dbReference type="InterPro" id="IPR038417">
    <property type="entry name" value="Alpga-gal_N_sf"/>
</dbReference>
<sequence>MSNILQLRGGGVGLVLDCSGPGLPSVLHWGADLGDLTANALLELRRGAGGVQDGNGLDDNCPIAIVPEYSAGWFGLPGLNGHRDGQDFSASFELTGVELTRAERAGAGRAGVERVGGERAAVEQAGVEQAGVERGGGVVRIVAADAKAGLKLSLVVELTESGLVKTKAELTNTGTTPYTLDGLYLALPVPTEATELLDLTGRHIGERHPQRHAFTQGAHVRDNRRGRTGADATLLLLAGTESFGFRSGEIWGVHTAWSGNHRSYAERGMSGYGVIGGGELLLPGEVRLAPNDTYATPWIYGSYGIGLDEVSHRFHEYLRSRPHHPRTERPVVLNTWEAVYFDLDLDKLKALADAAAEVGAERFVLDDGWFRGRRDDHAGLGDWYVDEAIWPKGLHPLVDHVKSRGLQFGLWVEPEMVNPDSDLARAHPDWILATGNRMPPTARHQQGLNLGIPEAYEYILERLDSILSEYDIAYLKWDHNRDFVDGGNQHTGTAGIHAQTEAVYQLIDELKRRHPGLEIESCSSGGARVDLGILERTDRVWGSDSNDALERQTIQRYTQLLLPPELIGCHVGPPRAHTTGRTQTLSFRAITALFGHFGIEWDIASATPEERTELKGWVALHKELRPLLHSGRVIRADRGPEDVLVHGVVAQDSSRAVFGVVQVRQSVTSAVGRVRLPGLDPHRTYRIKQVTTPGPASRSAAWSADGESVELTGAALAAVGVLIPAQWPENAILLDATAIG</sequence>
<evidence type="ECO:0000256" key="1">
    <source>
        <dbReference type="ARBA" id="ARBA00001255"/>
    </source>
</evidence>
<gene>
    <name evidence="7" type="ORF">GCM10009804_54880</name>
</gene>
<evidence type="ECO:0000256" key="2">
    <source>
        <dbReference type="ARBA" id="ARBA00012755"/>
    </source>
</evidence>
<name>A0ABN2DZP1_9ACTN</name>
<dbReference type="EC" id="3.2.1.22" evidence="2"/>
<dbReference type="InterPro" id="IPR031704">
    <property type="entry name" value="Glyco_hydro_36_N"/>
</dbReference>
<dbReference type="InterPro" id="IPR031705">
    <property type="entry name" value="Glyco_hydro_36_C"/>
</dbReference>
<dbReference type="PRINTS" id="PR00743">
    <property type="entry name" value="GLHYDRLASE36"/>
</dbReference>
<evidence type="ECO:0000256" key="4">
    <source>
        <dbReference type="ARBA" id="ARBA00023295"/>
    </source>
</evidence>
<reference evidence="7 8" key="1">
    <citation type="journal article" date="2019" name="Int. J. Syst. Evol. Microbiol.">
        <title>The Global Catalogue of Microorganisms (GCM) 10K type strain sequencing project: providing services to taxonomists for standard genome sequencing and annotation.</title>
        <authorList>
            <consortium name="The Broad Institute Genomics Platform"/>
            <consortium name="The Broad Institute Genome Sequencing Center for Infectious Disease"/>
            <person name="Wu L."/>
            <person name="Ma J."/>
        </authorList>
    </citation>
    <scope>NUCLEOTIDE SEQUENCE [LARGE SCALE GENOMIC DNA]</scope>
    <source>
        <strain evidence="7 8">JCM 15572</strain>
    </source>
</reference>